<accession>A0A1Q8WYI0</accession>
<comment type="caution">
    <text evidence="1">The sequence shown here is derived from an EMBL/GenBank/DDBJ whole genome shotgun (WGS) entry which is preliminary data.</text>
</comment>
<proteinExistence type="predicted"/>
<sequence>MHTRIRRMGQRNFIYAALRDELMRDVFVERMGDFASWRYQVDLASQRIVMTSDRGEVTAKVHLLATVAVKPPTLMWGYSDVLARFPDATRLAHKVFEYGLEHHEAELTTPQVPYTLPGDEDPEAVIVDVAHDIGSAALTIFGDHYYYYGSSFRSGSYAVLLLEDLSVTVPPITLDYLQPRLGDYLLWVDDPVWSLEGLVELMPGWSLELEDGDDGWRHVCITDDAGQTLSGPLPEPYIGE</sequence>
<evidence type="ECO:0000313" key="1">
    <source>
        <dbReference type="EMBL" id="OLO73136.1"/>
    </source>
</evidence>
<dbReference type="Pfam" id="PF21813">
    <property type="entry name" value="DUF6882"/>
    <property type="match status" value="1"/>
</dbReference>
<protein>
    <submittedName>
        <fullName evidence="1">Uncharacterized protein</fullName>
    </submittedName>
</protein>
<dbReference type="InterPro" id="IPR049249">
    <property type="entry name" value="DUF6882"/>
</dbReference>
<dbReference type="Proteomes" id="UP000185963">
    <property type="component" value="Unassembled WGS sequence"/>
</dbReference>
<reference evidence="1 2" key="1">
    <citation type="submission" date="2016-12" db="EMBL/GenBank/DDBJ databases">
        <title>Genomic comparison of strains in the 'Actinomyces naeslundii' group.</title>
        <authorList>
            <person name="Mughal S.R."/>
            <person name="Do T."/>
            <person name="Gilbert S.C."/>
            <person name="Witherden E.A."/>
            <person name="Didelot X."/>
            <person name="Beighton D."/>
        </authorList>
    </citation>
    <scope>NUCLEOTIDE SEQUENCE [LARGE SCALE GENOMIC DNA]</scope>
    <source>
        <strain evidence="1 2">WE8B-23</strain>
    </source>
</reference>
<gene>
    <name evidence="1" type="ORF">BKH20_00180</name>
</gene>
<dbReference type="AlphaFoldDB" id="A0A1Q8WYI0"/>
<dbReference type="EMBL" id="MSKS01000001">
    <property type="protein sequence ID" value="OLO73136.1"/>
    <property type="molecule type" value="Genomic_DNA"/>
</dbReference>
<evidence type="ECO:0000313" key="2">
    <source>
        <dbReference type="Proteomes" id="UP000185963"/>
    </source>
</evidence>
<name>A0A1Q8WYI0_9ACTO</name>
<organism evidence="1 2">
    <name type="scientific">Actinomyces oris</name>
    <dbReference type="NCBI Taxonomy" id="544580"/>
    <lineage>
        <taxon>Bacteria</taxon>
        <taxon>Bacillati</taxon>
        <taxon>Actinomycetota</taxon>
        <taxon>Actinomycetes</taxon>
        <taxon>Actinomycetales</taxon>
        <taxon>Actinomycetaceae</taxon>
        <taxon>Actinomyces</taxon>
    </lineage>
</organism>